<evidence type="ECO:0000259" key="6">
    <source>
        <dbReference type="PROSITE" id="PS50206"/>
    </source>
</evidence>
<gene>
    <name evidence="8" type="primary">106091117</name>
</gene>
<dbReference type="InterPro" id="IPR001763">
    <property type="entry name" value="Rhodanese-like_dom"/>
</dbReference>
<dbReference type="InterPro" id="IPR036873">
    <property type="entry name" value="Rhodanese-like_dom_sf"/>
</dbReference>
<feature type="compositionally biased region" description="Basic and acidic residues" evidence="5">
    <location>
        <begin position="500"/>
        <end position="522"/>
    </location>
</feature>
<dbReference type="SUPFAM" id="SSF54001">
    <property type="entry name" value="Cysteine proteinases"/>
    <property type="match status" value="1"/>
</dbReference>
<keyword evidence="3" id="KW-0788">Thiol protease</keyword>
<dbReference type="Pfam" id="PF08969">
    <property type="entry name" value="USP8_dimer"/>
    <property type="match status" value="1"/>
</dbReference>
<keyword evidence="9" id="KW-1185">Reference proteome</keyword>
<feature type="domain" description="USP" evidence="7">
    <location>
        <begin position="585"/>
        <end position="913"/>
    </location>
</feature>
<evidence type="ECO:0000256" key="5">
    <source>
        <dbReference type="SAM" id="MobiDB-lite"/>
    </source>
</evidence>
<dbReference type="PROSITE" id="PS00973">
    <property type="entry name" value="USP_2"/>
    <property type="match status" value="1"/>
</dbReference>
<keyword evidence="4" id="KW-0175">Coiled coil</keyword>
<dbReference type="InterPro" id="IPR038765">
    <property type="entry name" value="Papain-like_cys_pep_sf"/>
</dbReference>
<feature type="region of interest" description="Disordered" evidence="5">
    <location>
        <begin position="500"/>
        <end position="532"/>
    </location>
</feature>
<reference evidence="8" key="1">
    <citation type="submission" date="2020-05" db="UniProtKB">
        <authorList>
            <consortium name="EnsemblMetazoa"/>
        </authorList>
    </citation>
    <scope>IDENTIFICATION</scope>
    <source>
        <strain evidence="8">USDA</strain>
    </source>
</reference>
<dbReference type="CDD" id="cd02674">
    <property type="entry name" value="Peptidase_C19R"/>
    <property type="match status" value="1"/>
</dbReference>
<evidence type="ECO:0000256" key="1">
    <source>
        <dbReference type="ARBA" id="ARBA00000707"/>
    </source>
</evidence>
<comment type="similarity">
    <text evidence="2 3">Belongs to the peptidase C19 family.</text>
</comment>
<evidence type="ECO:0000313" key="9">
    <source>
        <dbReference type="Proteomes" id="UP000095300"/>
    </source>
</evidence>
<dbReference type="PANTHER" id="PTHR21646">
    <property type="entry name" value="UBIQUITIN CARBOXYL-TERMINAL HYDROLASE"/>
    <property type="match status" value="1"/>
</dbReference>
<keyword evidence="3" id="KW-0378">Hydrolase</keyword>
<dbReference type="Gene3D" id="3.40.250.10">
    <property type="entry name" value="Rhodanese-like domain"/>
    <property type="match status" value="1"/>
</dbReference>
<dbReference type="Proteomes" id="UP000095300">
    <property type="component" value="Unassembled WGS sequence"/>
</dbReference>
<evidence type="ECO:0000256" key="3">
    <source>
        <dbReference type="RuleBase" id="RU366025"/>
    </source>
</evidence>
<dbReference type="PROSITE" id="PS50235">
    <property type="entry name" value="USP_3"/>
    <property type="match status" value="1"/>
</dbReference>
<dbReference type="Pfam" id="PF00581">
    <property type="entry name" value="Rhodanese"/>
    <property type="match status" value="1"/>
</dbReference>
<dbReference type="Gene3D" id="3.90.70.10">
    <property type="entry name" value="Cysteine proteinases"/>
    <property type="match status" value="1"/>
</dbReference>
<dbReference type="EnsemblMetazoa" id="SCAU013312-RB">
    <property type="protein sequence ID" value="SCAU013312-PB"/>
    <property type="gene ID" value="SCAU013312"/>
</dbReference>
<dbReference type="Gene3D" id="1.20.58.80">
    <property type="entry name" value="Phosphotransferase system, lactose/cellobiose-type IIA subunit"/>
    <property type="match status" value="1"/>
</dbReference>
<keyword evidence="3" id="KW-0833">Ubl conjugation pathway</keyword>
<evidence type="ECO:0000259" key="7">
    <source>
        <dbReference type="PROSITE" id="PS50235"/>
    </source>
</evidence>
<keyword evidence="3" id="KW-0645">Protease</keyword>
<dbReference type="EC" id="3.4.19.12" evidence="3"/>
<accession>A0A1I8Q2N6</accession>
<dbReference type="AlphaFoldDB" id="A0A1I8Q2N6"/>
<dbReference type="SUPFAM" id="SSF140856">
    <property type="entry name" value="USP8 N-terminal domain-like"/>
    <property type="match status" value="1"/>
</dbReference>
<dbReference type="InterPro" id="IPR050185">
    <property type="entry name" value="Ub_carboxyl-term_hydrolase"/>
</dbReference>
<dbReference type="GO" id="GO:0016579">
    <property type="term" value="P:protein deubiquitination"/>
    <property type="evidence" value="ECO:0007669"/>
    <property type="project" value="InterPro"/>
</dbReference>
<evidence type="ECO:0000256" key="2">
    <source>
        <dbReference type="ARBA" id="ARBA00009085"/>
    </source>
</evidence>
<dbReference type="GO" id="GO:0006508">
    <property type="term" value="P:proteolysis"/>
    <property type="evidence" value="ECO:0007669"/>
    <property type="project" value="UniProtKB-KW"/>
</dbReference>
<dbReference type="PANTHER" id="PTHR21646:SF46">
    <property type="entry name" value="UBIQUITIN CARBOXYL-TERMINAL HYDROLASE"/>
    <property type="match status" value="1"/>
</dbReference>
<dbReference type="InterPro" id="IPR001394">
    <property type="entry name" value="Peptidase_C19_UCH"/>
</dbReference>
<protein>
    <recommendedName>
        <fullName evidence="3">Ubiquitin carboxyl-terminal hydrolase</fullName>
        <ecNumber evidence="3">3.4.19.12</ecNumber>
    </recommendedName>
</protein>
<dbReference type="STRING" id="35570.A0A1I8Q2N6"/>
<sequence>MSHIKELYLCKNIDDLEKKSVIPDVREKKMKILLETAKKLYEEAEKNFRKGDQEMAYVLYTRYFNLLNTIYKKRDYLESKPLIRQMLGDNRSNKMTMDRLEMLTESLNKRYDILNAKASAEKEHRENIGGGSVNGSLSHFNSTLGSASPKTNAVANSATAAGNGFPTSLRLMSCQQLFDAMLTQNVLVMDCRSSEDYKMSHLNYALAFNVPQELIQYGMSAGKLQDKLDPESKKLWSARAIKDHVVLMDWSSSDANPSETTAIGVLLNILQNWDPDVTYRSPIKILEGGYEYFKMSYPTKCTNPRVQAPSTPQNNLNLVDDIEYPSVFDIQMKDEILSTTKATSPIRPMIDRSSKQAAIKMYSEKEKAIDEIVKEQEILLEKAQENDEELQKVAKQWNNIYDKQQLDNSDQEILYKMMQLESVAEDYKLDNIRLREELEEYKRREKESVSILPQQTQAAVEQTTKEIEAKIEERQRRDEQLEKEKELRAAQLAIARENKKSYQAKQLEKQAEQEALEKRDAESIPPPPEFAQAKVSNVPQFDRSVKPQLTAHQQQPPQAATPQIYALQKQRDFSPMRGSVGRGLTGLKNLGNTCYMNSILQCLSNTPQLAEYCITDKYKNYISRNNKTKGQIVEEVAALIKVLWNGNYKCVASKDLRYVIGQYQKMFRGIEQQDSHEFLTILMDWLHSDLQTLTVPEHAREPMTASDKAWLDFTKAKESLILHLFYGQIKSIVKCITCDKESATYECFSNLSLELPENNNICQLSQCLDMYFSGERINGWNCPACKQKRDAIKKLNISKLPPVLVVHLKRFYADTDSISPMYKKKQNYLRFPLENLNMSPYITISESRRNTSKSYELYAVSNHYGSMESGHYTAFCKSSTYGKWFKYDDQMVTPQDASTVVSSAAYILFYTRLTPSSQYITETNPSRL</sequence>
<comment type="catalytic activity">
    <reaction evidence="1 3">
        <text>Thiol-dependent hydrolysis of ester, thioester, amide, peptide and isopeptide bonds formed by the C-terminal Gly of ubiquitin (a 76-residue protein attached to proteins as an intracellular targeting signal).</text>
        <dbReference type="EC" id="3.4.19.12"/>
    </reaction>
</comment>
<dbReference type="VEuPathDB" id="VectorBase:SCAU013312"/>
<dbReference type="GO" id="GO:0004843">
    <property type="term" value="F:cysteine-type deubiquitinase activity"/>
    <property type="evidence" value="ECO:0007669"/>
    <property type="project" value="UniProtKB-UniRule"/>
</dbReference>
<dbReference type="SUPFAM" id="SSF52821">
    <property type="entry name" value="Rhodanese/Cell cycle control phosphatase"/>
    <property type="match status" value="1"/>
</dbReference>
<dbReference type="InterPro" id="IPR028889">
    <property type="entry name" value="USP"/>
</dbReference>
<feature type="coiled-coil region" evidence="4">
    <location>
        <begin position="27"/>
        <end position="54"/>
    </location>
</feature>
<proteinExistence type="inferred from homology"/>
<evidence type="ECO:0000256" key="4">
    <source>
        <dbReference type="SAM" id="Coils"/>
    </source>
</evidence>
<feature type="domain" description="Rhodanese" evidence="6">
    <location>
        <begin position="182"/>
        <end position="302"/>
    </location>
</feature>
<dbReference type="InterPro" id="IPR015063">
    <property type="entry name" value="USP8_dimer"/>
</dbReference>
<name>A0A1I8Q2N6_STOCA</name>
<evidence type="ECO:0000313" key="8">
    <source>
        <dbReference type="EnsemblMetazoa" id="SCAU013312-PB"/>
    </source>
</evidence>
<dbReference type="PROSITE" id="PS00972">
    <property type="entry name" value="USP_1"/>
    <property type="match status" value="1"/>
</dbReference>
<dbReference type="InterPro" id="IPR018200">
    <property type="entry name" value="USP_CS"/>
</dbReference>
<dbReference type="PROSITE" id="PS50206">
    <property type="entry name" value="RHODANESE_3"/>
    <property type="match status" value="1"/>
</dbReference>
<dbReference type="Pfam" id="PF00443">
    <property type="entry name" value="UCH"/>
    <property type="match status" value="1"/>
</dbReference>
<organism evidence="8 9">
    <name type="scientific">Stomoxys calcitrans</name>
    <name type="common">Stable fly</name>
    <name type="synonym">Conops calcitrans</name>
    <dbReference type="NCBI Taxonomy" id="35570"/>
    <lineage>
        <taxon>Eukaryota</taxon>
        <taxon>Metazoa</taxon>
        <taxon>Ecdysozoa</taxon>
        <taxon>Arthropoda</taxon>
        <taxon>Hexapoda</taxon>
        <taxon>Insecta</taxon>
        <taxon>Pterygota</taxon>
        <taxon>Neoptera</taxon>
        <taxon>Endopterygota</taxon>
        <taxon>Diptera</taxon>
        <taxon>Brachycera</taxon>
        <taxon>Muscomorpha</taxon>
        <taxon>Muscoidea</taxon>
        <taxon>Muscidae</taxon>
        <taxon>Stomoxys</taxon>
    </lineage>
</organism>